<accession>A0ACB6RGS3</accession>
<keyword evidence="2" id="KW-1185">Reference proteome</keyword>
<sequence>MIYDFAELTPSPNINWTPCFEGYACTNLEVPLDYADASAGTTNIAFIKYSSSNESAQDILFNPGGPGSSGVQYVVGGGETLQQTLGTQYNIVSFDPRGVNNSGPAMTCFPGAPEARAQYTGASTTAPLPELFQSAKAYGEWCSAANKDTQAKYGGTAAVAQDMLHFIELQNIQYGHPGNEAKLWYYGVSYGTVLGQTFAALFPDRVGRMILDGNVFGVEHYTGLVPSDVDDTDDAFHFFFKDCFNAGPELCAFYGNSTSIEEIEERYRNLLQSLEDSPITVTDPKFGAPSVITQTAFSSWAFSSTLYGPLTGFPLLATVAAALEQGNGTVFMEANAAPSAMTSAYGAYAKNANYSSQEALGLITCVDANTRFNVTSVEQFEEVVDTYMGKSFYGGKTTALNNGRLCVGMSITPPPSQIFPGFKCTNTSFPILFIGTTGDPVTPLSSAYKMSALFEGSVVLTQDSPGHGFLATGSDCTTKYVQAYMAEGTLPEPDTVCQPAAVPFIPSTNSKALRVRTFV</sequence>
<organism evidence="1 2">
    <name type="scientific">Lindgomyces ingoldianus</name>
    <dbReference type="NCBI Taxonomy" id="673940"/>
    <lineage>
        <taxon>Eukaryota</taxon>
        <taxon>Fungi</taxon>
        <taxon>Dikarya</taxon>
        <taxon>Ascomycota</taxon>
        <taxon>Pezizomycotina</taxon>
        <taxon>Dothideomycetes</taxon>
        <taxon>Pleosporomycetidae</taxon>
        <taxon>Pleosporales</taxon>
        <taxon>Lindgomycetaceae</taxon>
        <taxon>Lindgomyces</taxon>
    </lineage>
</organism>
<evidence type="ECO:0000313" key="2">
    <source>
        <dbReference type="Proteomes" id="UP000799755"/>
    </source>
</evidence>
<name>A0ACB6RGS3_9PLEO</name>
<dbReference type="Proteomes" id="UP000799755">
    <property type="component" value="Unassembled WGS sequence"/>
</dbReference>
<comment type="caution">
    <text evidence="1">The sequence shown here is derived from an EMBL/GenBank/DDBJ whole genome shotgun (WGS) entry which is preliminary data.</text>
</comment>
<protein>
    <submittedName>
        <fullName evidence="1">Alpha/beta-hydrolase</fullName>
    </submittedName>
</protein>
<dbReference type="EMBL" id="MU003492">
    <property type="protein sequence ID" value="KAF2477666.1"/>
    <property type="molecule type" value="Genomic_DNA"/>
</dbReference>
<evidence type="ECO:0000313" key="1">
    <source>
        <dbReference type="EMBL" id="KAF2477666.1"/>
    </source>
</evidence>
<reference evidence="1" key="1">
    <citation type="journal article" date="2020" name="Stud. Mycol.">
        <title>101 Dothideomycetes genomes: a test case for predicting lifestyles and emergence of pathogens.</title>
        <authorList>
            <person name="Haridas S."/>
            <person name="Albert R."/>
            <person name="Binder M."/>
            <person name="Bloem J."/>
            <person name="Labutti K."/>
            <person name="Salamov A."/>
            <person name="Andreopoulos B."/>
            <person name="Baker S."/>
            <person name="Barry K."/>
            <person name="Bills G."/>
            <person name="Bluhm B."/>
            <person name="Cannon C."/>
            <person name="Castanera R."/>
            <person name="Culley D."/>
            <person name="Daum C."/>
            <person name="Ezra D."/>
            <person name="Gonzalez J."/>
            <person name="Henrissat B."/>
            <person name="Kuo A."/>
            <person name="Liang C."/>
            <person name="Lipzen A."/>
            <person name="Lutzoni F."/>
            <person name="Magnuson J."/>
            <person name="Mondo S."/>
            <person name="Nolan M."/>
            <person name="Ohm R."/>
            <person name="Pangilinan J."/>
            <person name="Park H.-J."/>
            <person name="Ramirez L."/>
            <person name="Alfaro M."/>
            <person name="Sun H."/>
            <person name="Tritt A."/>
            <person name="Yoshinaga Y."/>
            <person name="Zwiers L.-H."/>
            <person name="Turgeon B."/>
            <person name="Goodwin S."/>
            <person name="Spatafora J."/>
            <person name="Crous P."/>
            <person name="Grigoriev I."/>
        </authorList>
    </citation>
    <scope>NUCLEOTIDE SEQUENCE</scope>
    <source>
        <strain evidence="1">ATCC 200398</strain>
    </source>
</reference>
<gene>
    <name evidence="1" type="ORF">BDR25DRAFT_299520</name>
</gene>
<proteinExistence type="predicted"/>